<keyword evidence="1" id="KW-0812">Transmembrane</keyword>
<accession>A0AAD0XPR6</accession>
<dbReference type="KEGG" id="lkm:EFP84_05560"/>
<dbReference type="EMBL" id="CP033614">
    <property type="protein sequence ID" value="AYV55028.1"/>
    <property type="molecule type" value="Genomic_DNA"/>
</dbReference>
<gene>
    <name evidence="2" type="ORF">EFP84_05560</name>
</gene>
<evidence type="ECO:0000313" key="2">
    <source>
        <dbReference type="EMBL" id="AYV55028.1"/>
    </source>
</evidence>
<dbReference type="RefSeq" id="WP_123179309.1">
    <property type="nucleotide sequence ID" value="NZ_CP033614.1"/>
</dbReference>
<name>A0AAD0XPR6_9LEPT</name>
<feature type="transmembrane region" description="Helical" evidence="1">
    <location>
        <begin position="23"/>
        <end position="40"/>
    </location>
</feature>
<proteinExistence type="predicted"/>
<sequence length="1198" mass="132854">MNLKKNKIRKPTFALAISEKGTLFYRFLIIFQVGFLLFLGCKPQSTKYDSKIFFDNINSYDGISLFTVLNGFPVLKSFFVSLDPVDFNKALGDNLAKATREDNLGTLRASQSALLVSRTSIQNLGLDSASLIEKMETTNPSAYDQVQPLFEKIRHYPKPVVRNIVPISADALRQEYLSKNKDQVTQSIMNFSSDLKSQSTHDLLVEIEDVAYKGLIANANARAGVESLLNGFFDPALVADRSLKDGFISIIYDLGEMMFKRAGFSDFKTPNTAMKELVFNLDKYFTAGGAQFNADYSDPLHPAELKSFMMESFQIVRSLLDTGTLTATPVNLLQKTAENLSLLSFAVSPSNVDGSLKELIRIDVDGKDRAYDGTSRSMSALETLFVVLTIANNYGFTWDTSNTTNDWINGTTGGELTVGDAIHSLKSVMGSSDSFNFKNITNLSKTSNKVFRFDPVTSTMVAHQFDLNSRVLSLLEDNGRGATAPVANPAAANFDRVYNKTLPWALNWIKRVTYGGYGPYYNKNRRDGSGNYLSPDGTITRNNDLSETLYKPTWQTRRYEIQLDIPDSASNDTPKRCYDPTPPGTSTLDNRCFIGLRGIKAANTVQNPGSISNAYYTITEIPKTDAQRAVDSDEEAFYKNLQWLMYEKRFVAVLPVRAKLAATVAFEEALFITAIGNGLVGMLSLKPNCLPSACATDNGRWTIDNANYVKAYNAAGADLTYLSNTPGDSVMLLEGWGFGADGQQAFQVTFVYPALWSLIVPNPDLIYGMLPPVISLNVPVLERLGFTTATRVIPDLVNANWEQRNTLTPLVVALAKAMDDQVSGQQTAGFKNPYTLLTGLAEILSRPLVFYGPDTTATNPTNPTPPSFTQVRTVGMADGFRNPIASTMEYFPMTSSGPQEYRTLISVLSENTRRFQDGALNLIGKTQLLTGLVKFLGQLGLPANVNVKTKVFNGLKLVMGEIKLNAETPTAVQFNIETKFTEWRDKVANYPTVNGTNIFDPLWSGVDDVVNLFKDYLSRSSGWSIVASLDFLLNLLLDISPSSTDITQLLNLGSSLFYNPDNTRSYTITNILTKSVPPVLEAMAPYGRSLYGTGYYISTPGGFFSYLEARMFMNPDFAVKDLFADLKNFLRSDIIQNTQDTNRSFLFSTGTLIRQMADIYQAGRKFSPVGFYMYDNWNNDQPTSTLWDDMNFMFSVQQ</sequence>
<organism evidence="2 3">
    <name type="scientific">Leptospira kmetyi</name>
    <dbReference type="NCBI Taxonomy" id="408139"/>
    <lineage>
        <taxon>Bacteria</taxon>
        <taxon>Pseudomonadati</taxon>
        <taxon>Spirochaetota</taxon>
        <taxon>Spirochaetia</taxon>
        <taxon>Leptospirales</taxon>
        <taxon>Leptospiraceae</taxon>
        <taxon>Leptospira</taxon>
    </lineage>
</organism>
<keyword evidence="1" id="KW-0472">Membrane</keyword>
<protein>
    <submittedName>
        <fullName evidence="2">Uncharacterized protein</fullName>
    </submittedName>
</protein>
<evidence type="ECO:0000313" key="3">
    <source>
        <dbReference type="Proteomes" id="UP000276407"/>
    </source>
</evidence>
<keyword evidence="1" id="KW-1133">Transmembrane helix</keyword>
<reference evidence="2 3" key="1">
    <citation type="submission" date="2018-11" db="EMBL/GenBank/DDBJ databases">
        <title>Complete genome sequence of Leptospira kmetyi isolate LS 001/16 from soil sample associated with a leptospirosis patient in Kelantan.</title>
        <authorList>
            <person name="Muhammad Yusoff F."/>
            <person name="Muhammad Yusoff S."/>
            <person name="Ahmad M.N."/>
            <person name="Yusof N.Y."/>
            <person name="Aziah I."/>
        </authorList>
    </citation>
    <scope>NUCLEOTIDE SEQUENCE [LARGE SCALE GENOMIC DNA]</scope>
    <source>
        <strain evidence="2 3">LS 001/16</strain>
    </source>
</reference>
<evidence type="ECO:0000256" key="1">
    <source>
        <dbReference type="SAM" id="Phobius"/>
    </source>
</evidence>
<dbReference type="AlphaFoldDB" id="A0AAD0XPR6"/>
<dbReference type="Proteomes" id="UP000276407">
    <property type="component" value="Chromosome 1"/>
</dbReference>